<reference evidence="1" key="1">
    <citation type="submission" date="2017-05" db="EMBL/GenBank/DDBJ databases">
        <title>Thiocyanate degradation by Thiohalobacter thiocyanaticus FOKN1.</title>
        <authorList>
            <person name="Oshiki M."/>
            <person name="Fukushima T."/>
            <person name="Kawano S."/>
            <person name="Nakagawa J."/>
        </authorList>
    </citation>
    <scope>NUCLEOTIDE SEQUENCE [LARGE SCALE GENOMIC DNA]</scope>
    <source>
        <strain evidence="1">FOKN1</strain>
    </source>
</reference>
<dbReference type="SUPFAM" id="SSF56281">
    <property type="entry name" value="Metallo-hydrolase/oxidoreductase"/>
    <property type="match status" value="1"/>
</dbReference>
<dbReference type="Gene3D" id="3.60.15.10">
    <property type="entry name" value="Ribonuclease Z/Hydroxyacylglutathione hydrolase-like"/>
    <property type="match status" value="1"/>
</dbReference>
<proteinExistence type="predicted"/>
<accession>A0A1Z4VPU7</accession>
<name>A0A1Z4VPU7_9GAMM</name>
<sequence length="318" mass="35703">MGKGGMGLEIIGAESLGVRSLCCRVTLPNRRIVIDPGVALGYVRYGLRPHPVQIAVGRQVRDRILAALEDATDVVFSHFHADHVPLMDANPYQLSVCSLPHSFRGLRAWSKSGYDLTGVMRRRFHDVLDLLGSNMKVAEGRTVDGLSFSQSVPHGAPDGNMGTVMMTRVEMGGEVFVHASDIQLLDASTIDLLIDWRPDIVLAAGPPLYLDRLSNALRDTAWRNAVRLAQHVDVVILDHHLMRSQKGESWLDALSETVGRQVYCAADYMRHPRRLLEAERKQWYKKMPVPDGWNEDYAQGKVDLDSYFDQYLSLWKAR</sequence>
<evidence type="ECO:0000313" key="1">
    <source>
        <dbReference type="EMBL" id="BAZ93650.1"/>
    </source>
</evidence>
<gene>
    <name evidence="1" type="ORF">FOKN1_1251</name>
</gene>
<dbReference type="NCBIfam" id="NF003288">
    <property type="entry name" value="PRK04286.1-2"/>
    <property type="match status" value="1"/>
</dbReference>
<keyword evidence="2" id="KW-1185">Reference proteome</keyword>
<dbReference type="Proteomes" id="UP000218765">
    <property type="component" value="Chromosome"/>
</dbReference>
<dbReference type="InterPro" id="IPR014426">
    <property type="entry name" value="UPF0282_hydrls"/>
</dbReference>
<evidence type="ECO:0000313" key="2">
    <source>
        <dbReference type="Proteomes" id="UP000218765"/>
    </source>
</evidence>
<organism evidence="1 2">
    <name type="scientific">Thiohalobacter thiocyanaticus</name>
    <dbReference type="NCBI Taxonomy" id="585455"/>
    <lineage>
        <taxon>Bacteria</taxon>
        <taxon>Pseudomonadati</taxon>
        <taxon>Pseudomonadota</taxon>
        <taxon>Gammaproteobacteria</taxon>
        <taxon>Thiohalobacterales</taxon>
        <taxon>Thiohalobacteraceae</taxon>
        <taxon>Thiohalobacter</taxon>
    </lineage>
</organism>
<dbReference type="PIRSF" id="PIRSF004944">
    <property type="entry name" value="UCP004944_hydrls"/>
    <property type="match status" value="1"/>
</dbReference>
<dbReference type="KEGG" id="ttc:FOKN1_1251"/>
<protein>
    <submittedName>
        <fullName evidence="1">Selenocysteine protein</fullName>
    </submittedName>
</protein>
<dbReference type="InterPro" id="IPR036866">
    <property type="entry name" value="RibonucZ/Hydroxyglut_hydro"/>
</dbReference>
<dbReference type="EMBL" id="AP018052">
    <property type="protein sequence ID" value="BAZ93650.1"/>
    <property type="molecule type" value="Genomic_DNA"/>
</dbReference>
<dbReference type="AlphaFoldDB" id="A0A1Z4VPU7"/>